<accession>E5AV33</accession>
<keyword evidence="3" id="KW-0614">Plasmid</keyword>
<evidence type="ECO:0000313" key="3">
    <source>
        <dbReference type="EMBL" id="CBW76957.1"/>
    </source>
</evidence>
<sequence length="518" mass="58148">MPASHELLQQCALPTDDVTAAAYEHSTIRQERGGHSPSLCLASRFQLACCAASLRIAPFFYRLPSLPMDFDLHAALNDYQAYMRALESCPQAAASAPPPTLKPASGELMSPSASRPTTYHDLPPELIQQIGDYVPVQDVGNFSAVDRRTYHAMHSRRVVYRYWQRANQVVSLASVNQLLKEMDGTLADPAQHVEPLEALRQRLEALPYREQGEAFKRMYAAAQRIPKDGVQIQKALLLHSLRDFHWSHSDELFDFAYAMAQRRAPEEENVWTELADSLESLLFGSAEFVERYQALVARLASLRVSEQAELIPVLCRRMIHFGGSDDRLPGLYAVLREHALELPPSHQGAPVGRLASAIWVLPHAERLAQYTQLRDVALSLPDEQLGIALRDLPEGLTRLPSEHHAHEFQLLVPALLRVLPAQRAQVALGLLMYTYRLDDALVQWVWQQGLSLLNGAGEVALCDVLSRLRAQGAIGNLDDRQWNIAKGEITRFMEANQFSEPARARIQDSVPWFRSVPR</sequence>
<dbReference type="EMBL" id="FR687360">
    <property type="protein sequence ID" value="CBW76957.1"/>
    <property type="molecule type" value="Genomic_DNA"/>
</dbReference>
<proteinExistence type="predicted"/>
<geneLocation type="plasmid" evidence="3 4">
    <name>pBRH01</name>
</geneLocation>
<evidence type="ECO:0000313" key="4">
    <source>
        <dbReference type="Proteomes" id="UP000007437"/>
    </source>
</evidence>
<reference evidence="3 4" key="1">
    <citation type="journal article" date="2011" name="J. Bacteriol.">
        <title>Complete genome sequence of Burkholderia rhizoxinica, an endosymbiont of Rhizopus microsporus.</title>
        <authorList>
            <person name="Lackner G."/>
            <person name="Moebius N."/>
            <person name="Partida-Martinez L."/>
            <person name="Hertweck C."/>
        </authorList>
    </citation>
    <scope>NUCLEOTIDE SEQUENCE [LARGE SCALE GENOMIC DNA]</scope>
    <source>
        <strain evidence="4">DSM 19002 / CIP 109453 / HKI 454</strain>
        <plasmid evidence="3 4">pBRH01</plasmid>
    </source>
</reference>
<protein>
    <recommendedName>
        <fullName evidence="2">F-box domain-containing protein</fullName>
    </recommendedName>
</protein>
<dbReference type="HOGENOM" id="CLU_030001_0_0_4"/>
<name>E5AV33_MYCRK</name>
<feature type="region of interest" description="Disordered" evidence="1">
    <location>
        <begin position="93"/>
        <end position="116"/>
    </location>
</feature>
<dbReference type="Proteomes" id="UP000007437">
    <property type="component" value="Plasmid pBRH01"/>
</dbReference>
<evidence type="ECO:0000256" key="1">
    <source>
        <dbReference type="SAM" id="MobiDB-lite"/>
    </source>
</evidence>
<feature type="domain" description="F-box" evidence="2">
    <location>
        <begin position="116"/>
        <end position="166"/>
    </location>
</feature>
<dbReference type="PROSITE" id="PS50181">
    <property type="entry name" value="FBOX"/>
    <property type="match status" value="1"/>
</dbReference>
<dbReference type="AlphaFoldDB" id="E5AV33"/>
<gene>
    <name evidence="3" type="ordered locus">RBRH_01841</name>
</gene>
<evidence type="ECO:0000259" key="2">
    <source>
        <dbReference type="PROSITE" id="PS50181"/>
    </source>
</evidence>
<organism evidence="3 4">
    <name type="scientific">Mycetohabitans rhizoxinica (strain DSM 19002 / CIP 109453 / HKI 454)</name>
    <name type="common">Paraburkholderia rhizoxinica</name>
    <dbReference type="NCBI Taxonomy" id="882378"/>
    <lineage>
        <taxon>Bacteria</taxon>
        <taxon>Pseudomonadati</taxon>
        <taxon>Pseudomonadota</taxon>
        <taxon>Betaproteobacteria</taxon>
        <taxon>Burkholderiales</taxon>
        <taxon>Burkholderiaceae</taxon>
        <taxon>Mycetohabitans</taxon>
    </lineage>
</organism>
<dbReference type="KEGG" id="brh:RBRH_01841"/>
<dbReference type="InterPro" id="IPR001810">
    <property type="entry name" value="F-box_dom"/>
</dbReference>